<gene>
    <name evidence="1" type="ORF">QJT81_05620</name>
</gene>
<proteinExistence type="predicted"/>
<dbReference type="EMBL" id="CP124756">
    <property type="protein sequence ID" value="WGZ95465.1"/>
    <property type="molecule type" value="Genomic_DNA"/>
</dbReference>
<dbReference type="AlphaFoldDB" id="A0AA95HEE6"/>
<dbReference type="Proteomes" id="UP001301326">
    <property type="component" value="Chromosome"/>
</dbReference>
<protein>
    <submittedName>
        <fullName evidence="1">Uncharacterized protein</fullName>
    </submittedName>
</protein>
<reference evidence="1" key="1">
    <citation type="journal article" date="2023" name="Int. J. Mol. Sci.">
        <title>Metagenomics Revealed a New Genus 'Candidatus Thiocaldithrix dubininis' gen. nov., sp. nov. and a New Species 'Candidatus Thiothrix putei' sp. nov. in the Family Thiotrichaceae, Some Members of Which Have Traits of Both Na+- and H+-Motive Energetics.</title>
        <authorList>
            <person name="Ravin N.V."/>
            <person name="Muntyan M.S."/>
            <person name="Smolyakov D.D."/>
            <person name="Rudenko T.S."/>
            <person name="Beletsky A.V."/>
            <person name="Mardanov A.V."/>
            <person name="Grabovich M.Y."/>
        </authorList>
    </citation>
    <scope>NUCLEOTIDE SEQUENCE</scope>
    <source>
        <strain evidence="1">GKL-02</strain>
    </source>
</reference>
<organism evidence="1">
    <name type="scientific">Candidatus Thiothrix putei</name>
    <dbReference type="NCBI Taxonomy" id="3080811"/>
    <lineage>
        <taxon>Bacteria</taxon>
        <taxon>Pseudomonadati</taxon>
        <taxon>Pseudomonadota</taxon>
        <taxon>Gammaproteobacteria</taxon>
        <taxon>Thiotrichales</taxon>
        <taxon>Thiotrichaceae</taxon>
        <taxon>Thiothrix</taxon>
    </lineage>
</organism>
<dbReference type="KEGG" id="tput:QJT81_05620"/>
<evidence type="ECO:0000313" key="1">
    <source>
        <dbReference type="EMBL" id="WGZ95465.1"/>
    </source>
</evidence>
<reference evidence="1" key="2">
    <citation type="submission" date="2023-04" db="EMBL/GenBank/DDBJ databases">
        <authorList>
            <person name="Beletskiy A.V."/>
            <person name="Mardanov A.V."/>
            <person name="Ravin N.V."/>
        </authorList>
    </citation>
    <scope>NUCLEOTIDE SEQUENCE</scope>
    <source>
        <strain evidence="1">GKL-02</strain>
    </source>
</reference>
<sequence length="43" mass="4731">MKRYEIEHLIRAAGAITQSNEIIVIGSQSIFGSYPEAPDALLQ</sequence>
<accession>A0AA95HEE6</accession>
<name>A0AA95HEE6_9GAMM</name>